<organism evidence="2 3">
    <name type="scientific">Streptosporangium canum</name>
    <dbReference type="NCBI Taxonomy" id="324952"/>
    <lineage>
        <taxon>Bacteria</taxon>
        <taxon>Bacillati</taxon>
        <taxon>Actinomycetota</taxon>
        <taxon>Actinomycetes</taxon>
        <taxon>Streptosporangiales</taxon>
        <taxon>Streptosporangiaceae</taxon>
        <taxon>Streptosporangium</taxon>
    </lineage>
</organism>
<keyword evidence="3" id="KW-1185">Reference proteome</keyword>
<keyword evidence="1" id="KW-0732">Signal</keyword>
<feature type="chain" id="PRO_5011652952" description="Neocarzinostatin family protein" evidence="1">
    <location>
        <begin position="26"/>
        <end position="124"/>
    </location>
</feature>
<protein>
    <recommendedName>
        <fullName evidence="4">Neocarzinostatin family protein</fullName>
    </recommendedName>
</protein>
<gene>
    <name evidence="2" type="ORF">SAMN05216275_10714</name>
</gene>
<feature type="signal peptide" evidence="1">
    <location>
        <begin position="1"/>
        <end position="25"/>
    </location>
</feature>
<evidence type="ECO:0000313" key="2">
    <source>
        <dbReference type="EMBL" id="SFJ18192.1"/>
    </source>
</evidence>
<dbReference type="GeneID" id="96298268"/>
<reference evidence="3" key="1">
    <citation type="submission" date="2016-10" db="EMBL/GenBank/DDBJ databases">
        <authorList>
            <person name="Varghese N."/>
            <person name="Submissions S."/>
        </authorList>
    </citation>
    <scope>NUCLEOTIDE SEQUENCE [LARGE SCALE GENOMIC DNA]</scope>
    <source>
        <strain evidence="3">CGMCC 4.2126</strain>
    </source>
</reference>
<evidence type="ECO:0000256" key="1">
    <source>
        <dbReference type="SAM" id="SignalP"/>
    </source>
</evidence>
<name>A0A1I3P9T9_9ACTN</name>
<sequence>MRVLSSTAALTAAGIVAVTGAPAHADAVNLGATVQPGAEVFLTEELVPTAPYKGKVLVKLENNGVPTEIKISNCKGRYLGAVSIIANDHAPYVAADPDTAPACIRFKVKNLGTTPAAIVGAGYF</sequence>
<evidence type="ECO:0000313" key="3">
    <source>
        <dbReference type="Proteomes" id="UP000199111"/>
    </source>
</evidence>
<proteinExistence type="predicted"/>
<dbReference type="RefSeq" id="WP_093887168.1">
    <property type="nucleotide sequence ID" value="NZ_FOQY01000007.1"/>
</dbReference>
<dbReference type="EMBL" id="FOQY01000007">
    <property type="protein sequence ID" value="SFJ18192.1"/>
    <property type="molecule type" value="Genomic_DNA"/>
</dbReference>
<accession>A0A1I3P9T9</accession>
<dbReference type="Proteomes" id="UP000199111">
    <property type="component" value="Unassembled WGS sequence"/>
</dbReference>
<evidence type="ECO:0008006" key="4">
    <source>
        <dbReference type="Google" id="ProtNLM"/>
    </source>
</evidence>
<dbReference type="AlphaFoldDB" id="A0A1I3P9T9"/>